<dbReference type="EMBL" id="CP010784">
    <property type="protein sequence ID" value="ATF06414.1"/>
    <property type="molecule type" value="Genomic_DNA"/>
</dbReference>
<keyword evidence="3" id="KW-0808">Transferase</keyword>
<organism evidence="11 12">
    <name type="scientific">Phaeobacter gallaeciensis</name>
    <dbReference type="NCBI Taxonomy" id="60890"/>
    <lineage>
        <taxon>Bacteria</taxon>
        <taxon>Pseudomonadati</taxon>
        <taxon>Pseudomonadota</taxon>
        <taxon>Alphaproteobacteria</taxon>
        <taxon>Rhodobacterales</taxon>
        <taxon>Roseobacteraceae</taxon>
        <taxon>Phaeobacter</taxon>
    </lineage>
</organism>
<evidence type="ECO:0000256" key="5">
    <source>
        <dbReference type="ARBA" id="ARBA00023315"/>
    </source>
</evidence>
<keyword evidence="5" id="KW-0012">Acyltransferase</keyword>
<evidence type="ECO:0000313" key="11">
    <source>
        <dbReference type="EMBL" id="ATF06414.1"/>
    </source>
</evidence>
<comment type="catalytic activity">
    <reaction evidence="10">
        <text>a (3R)-hydroxyacyl-[ACP] + L-ornithine = a lyso-ornithine lipid + holo-[ACP] + H(+)</text>
        <dbReference type="Rhea" id="RHEA:20633"/>
        <dbReference type="Rhea" id="RHEA-COMP:9685"/>
        <dbReference type="Rhea" id="RHEA-COMP:9945"/>
        <dbReference type="ChEBI" id="CHEBI:15378"/>
        <dbReference type="ChEBI" id="CHEBI:46911"/>
        <dbReference type="ChEBI" id="CHEBI:64479"/>
        <dbReference type="ChEBI" id="CHEBI:78827"/>
        <dbReference type="ChEBI" id="CHEBI:138482"/>
        <dbReference type="EC" id="2.3.2.30"/>
    </reaction>
    <physiologicalReaction direction="left-to-right" evidence="10">
        <dbReference type="Rhea" id="RHEA:20634"/>
    </physiologicalReaction>
</comment>
<dbReference type="RefSeq" id="WP_024097757.1">
    <property type="nucleotide sequence ID" value="NZ_CP010588.1"/>
</dbReference>
<protein>
    <recommendedName>
        <fullName evidence="8">L-ornithine N(alpha)-acyltransferase</fullName>
        <ecNumber evidence="7">2.3.2.30</ecNumber>
    </recommendedName>
</protein>
<dbReference type="EC" id="2.3.2.30" evidence="7"/>
<dbReference type="InterPro" id="IPR016181">
    <property type="entry name" value="Acyl_CoA_acyltransferase"/>
</dbReference>
<comment type="similarity">
    <text evidence="6">Belongs to the acetyltransferase family. OlsB subfamily.</text>
</comment>
<accession>A0AAC9ZA25</accession>
<dbReference type="PANTHER" id="PTHR37323">
    <property type="entry name" value="GCN5-RELATED N-ACETYLTRANSFERASE"/>
    <property type="match status" value="1"/>
</dbReference>
<evidence type="ECO:0000313" key="12">
    <source>
        <dbReference type="Proteomes" id="UP000217545"/>
    </source>
</evidence>
<evidence type="ECO:0000256" key="3">
    <source>
        <dbReference type="ARBA" id="ARBA00022679"/>
    </source>
</evidence>
<evidence type="ECO:0000256" key="8">
    <source>
        <dbReference type="ARBA" id="ARBA00039866"/>
    </source>
</evidence>
<comment type="function">
    <text evidence="9">Catalyzes the first step in the biosynthesis of ornithine lipids, which are phosphorus-free membrane lipids. Catalyzes the 3-hydroxyacyl-acyl carrier protein-dependent acylation of ornithine to form lyso-ornithine lipid (LOL).</text>
</comment>
<dbReference type="InterPro" id="IPR052351">
    <property type="entry name" value="Ornithine_N-alpha-AT"/>
</dbReference>
<reference evidence="11 12" key="1">
    <citation type="journal article" date="2017" name="Front. Microbiol.">
        <title>Phaeobacter piscinae sp. nov., a species of the Roseobacter group and potential aquaculture probiont.</title>
        <authorList>
            <person name="Sonnenschein E.C."/>
            <person name="Phippen C.B.W."/>
            <person name="Nielsen K.F."/>
            <person name="Mateiu R.V."/>
            <person name="Melchiorsen J."/>
            <person name="Gram L."/>
            <person name="Overmann J."/>
            <person name="Freese H.M."/>
        </authorList>
    </citation>
    <scope>NUCLEOTIDE SEQUENCE [LARGE SCALE GENOMIC DNA]</scope>
    <source>
        <strain evidence="11 12">P63</strain>
    </source>
</reference>
<evidence type="ECO:0000256" key="1">
    <source>
        <dbReference type="ARBA" id="ARBA00005189"/>
    </source>
</evidence>
<dbReference type="PANTHER" id="PTHR37323:SF1">
    <property type="entry name" value="L-ORNITHINE N(ALPHA)-ACYLTRANSFERASE"/>
    <property type="match status" value="1"/>
</dbReference>
<gene>
    <name evidence="11" type="ORF">PhaeoP63_02349</name>
</gene>
<evidence type="ECO:0000256" key="10">
    <source>
        <dbReference type="ARBA" id="ARBA00047785"/>
    </source>
</evidence>
<dbReference type="GO" id="GO:0006629">
    <property type="term" value="P:lipid metabolic process"/>
    <property type="evidence" value="ECO:0007669"/>
    <property type="project" value="UniProtKB-KW"/>
</dbReference>
<name>A0AAC9ZA25_9RHOB</name>
<keyword evidence="2" id="KW-0444">Lipid biosynthesis</keyword>
<evidence type="ECO:0000256" key="4">
    <source>
        <dbReference type="ARBA" id="ARBA00023098"/>
    </source>
</evidence>
<evidence type="ECO:0000256" key="7">
    <source>
        <dbReference type="ARBA" id="ARBA00039058"/>
    </source>
</evidence>
<dbReference type="Gene3D" id="3.40.630.30">
    <property type="match status" value="1"/>
</dbReference>
<evidence type="ECO:0000256" key="6">
    <source>
        <dbReference type="ARBA" id="ARBA00038095"/>
    </source>
</evidence>
<dbReference type="AlphaFoldDB" id="A0AAC9ZA25"/>
<comment type="pathway">
    <text evidence="1">Lipid metabolism.</text>
</comment>
<evidence type="ECO:0000256" key="9">
    <source>
        <dbReference type="ARBA" id="ARBA00045724"/>
    </source>
</evidence>
<sequence>MLGRPELFAVREPLVGERSVLRDVINPVGMTGDAEPETVLHGGRYRVRVIDGVEGALAHADLQQAQRLRGLCFGRPGLDAEALDTRCRHLLVEDQASGRLVCCCRLLLLPDGGHLGVSYAAQRYDLTPLQSRSGPLLELGRFCIHPDWQDADILRLAWGALTAFVDQNGVELLFGCSSFRGTDPAPYSQALALLLLRHQAPLGQGVGVRAAEVLELAAMDLPRVDGKQALQQMPPLLRSYLMMGGWVSDHVVIDRDLDTLHLFTGVEIAAIPAARKRLLRAVAGGFASDGG</sequence>
<keyword evidence="4" id="KW-0443">Lipid metabolism</keyword>
<dbReference type="SUPFAM" id="SSF55729">
    <property type="entry name" value="Acyl-CoA N-acyltransferases (Nat)"/>
    <property type="match status" value="1"/>
</dbReference>
<dbReference type="GO" id="GO:0043810">
    <property type="term" value="F:ornithine-acyl [acyl carrier protein] N-acyltransferase activity"/>
    <property type="evidence" value="ECO:0007669"/>
    <property type="project" value="UniProtKB-EC"/>
</dbReference>
<dbReference type="Proteomes" id="UP000217545">
    <property type="component" value="Chromosome"/>
</dbReference>
<dbReference type="Pfam" id="PF13444">
    <property type="entry name" value="Acetyltransf_5"/>
    <property type="match status" value="1"/>
</dbReference>
<evidence type="ECO:0000256" key="2">
    <source>
        <dbReference type="ARBA" id="ARBA00022516"/>
    </source>
</evidence>
<proteinExistence type="inferred from homology"/>